<evidence type="ECO:0000256" key="5">
    <source>
        <dbReference type="ARBA" id="ARBA00023274"/>
    </source>
</evidence>
<feature type="compositionally biased region" description="Basic and acidic residues" evidence="8">
    <location>
        <begin position="694"/>
        <end position="705"/>
    </location>
</feature>
<dbReference type="Pfam" id="PF04006">
    <property type="entry name" value="Mpp10"/>
    <property type="match status" value="1"/>
</dbReference>
<feature type="compositionally biased region" description="Acidic residues" evidence="8">
    <location>
        <begin position="446"/>
        <end position="455"/>
    </location>
</feature>
<gene>
    <name evidence="9" type="ORF">D9757_002897</name>
</gene>
<comment type="function">
    <text evidence="7">Involved in nucleolar processing of pre-18S ribosomal RNA.</text>
</comment>
<keyword evidence="2 7" id="KW-0690">Ribosome biogenesis</keyword>
<feature type="compositionally biased region" description="Acidic residues" evidence="8">
    <location>
        <begin position="408"/>
        <end position="431"/>
    </location>
</feature>
<evidence type="ECO:0000313" key="10">
    <source>
        <dbReference type="Proteomes" id="UP000518752"/>
    </source>
</evidence>
<evidence type="ECO:0000256" key="7">
    <source>
        <dbReference type="PIRNR" id="PIRNR017300"/>
    </source>
</evidence>
<dbReference type="InterPro" id="IPR012173">
    <property type="entry name" value="Mpp10"/>
</dbReference>
<feature type="compositionally biased region" description="Acidic residues" evidence="8">
    <location>
        <begin position="204"/>
        <end position="228"/>
    </location>
</feature>
<dbReference type="Proteomes" id="UP000518752">
    <property type="component" value="Unassembled WGS sequence"/>
</dbReference>
<dbReference type="PIRSF" id="PIRSF017300">
    <property type="entry name" value="snoRNP_Mpp10"/>
    <property type="match status" value="1"/>
</dbReference>
<dbReference type="AlphaFoldDB" id="A0A8H5HVL7"/>
<feature type="region of interest" description="Disordered" evidence="8">
    <location>
        <begin position="137"/>
        <end position="163"/>
    </location>
</feature>
<feature type="compositionally biased region" description="Acidic residues" evidence="8">
    <location>
        <begin position="145"/>
        <end position="163"/>
    </location>
</feature>
<dbReference type="GO" id="GO:0006364">
    <property type="term" value="P:rRNA processing"/>
    <property type="evidence" value="ECO:0007669"/>
    <property type="project" value="UniProtKB-KW"/>
</dbReference>
<name>A0A8H5HVL7_9AGAR</name>
<feature type="compositionally biased region" description="Basic and acidic residues" evidence="8">
    <location>
        <begin position="737"/>
        <end position="755"/>
    </location>
</feature>
<feature type="compositionally biased region" description="Acidic residues" evidence="8">
    <location>
        <begin position="301"/>
        <end position="312"/>
    </location>
</feature>
<feature type="region of interest" description="Disordered" evidence="8">
    <location>
        <begin position="672"/>
        <end position="718"/>
    </location>
</feature>
<evidence type="ECO:0000256" key="2">
    <source>
        <dbReference type="ARBA" id="ARBA00022517"/>
    </source>
</evidence>
<sequence>MASDVLSSAPLLAQLSQIVDEKPEDLYAGSSHLQHAALHAAKYIFELSVQSESMSRPYLETLLSSVNPSEAPQTRSQSRKRKRSLSPPPIQVSFQQTPIESLFVDGMNEDQIWSQLDLRTNSICHVLDNILSDEAESSHMNDVLESNEEDEDFDDDKKEDDDEMGKKLWEAMQRIKNGENVDLDGLGLDESMQDLLVDLANRDDSEDDESLDDEGDWEEDISEEDAENVEERVALRDPSSDSEEEEESRSLMDVITSKKRKKKSTRNGGHPELDDDFFDLNAFNVQTEQAGAKNASSGRLDDEDDAEDEVDVDLFAPIDLEGSDEEDPDNTTSMIFYNDFFKPPKRAKQPPKSTSVRFQDEVRVKKIKAKGKNFPVSSMYEEQDEDDESDGHEGEEVTWGVADRDPELESSSEDEGGAEEEAETDDSDDAVDDQRGAISRVRDDLFADEDDDEAQQDLTTHERRMAALKKEIMELEADNVGPKDWVLMGEADSRSRPQNSLLEEDLEFDRVMKSVPVITEDVVKSLEERIKARILEDRFDDVVRIRPLEDKPFLPSRFFELKDTKSTQSLAQIYEDEYVAAQPGGVAGEDRDDKLKKEHDEVEKLWENISNKLDALCNAHFTPKQPKATISTISNVSTASMESALPTAKSVSTMLAPEEVFALSSSDLRARSELTPAEKQALHRKERKAKKKARDTLDKSTDKYARAQKGGSLKKQKEDALKSVVKAGKGVTVVGKTKKDVVKKETKSKRRAEYE</sequence>
<dbReference type="PANTHER" id="PTHR17039">
    <property type="entry name" value="U3 SMALL NUCLEOLAR RIBONUCLEOPROTEIN PROTEIN MPP10"/>
    <property type="match status" value="1"/>
</dbReference>
<dbReference type="OrthoDB" id="445326at2759"/>
<comment type="caution">
    <text evidence="9">The sequence shown here is derived from an EMBL/GenBank/DDBJ whole genome shotgun (WGS) entry which is preliminary data.</text>
</comment>
<evidence type="ECO:0000256" key="8">
    <source>
        <dbReference type="SAM" id="MobiDB-lite"/>
    </source>
</evidence>
<protein>
    <recommendedName>
        <fullName evidence="7">U3 small nucleolar ribonucleoprotein protein MPP10</fullName>
    </recommendedName>
</protein>
<keyword evidence="3 7" id="KW-0698">rRNA processing</keyword>
<accession>A0A8H5HVL7</accession>
<feature type="compositionally biased region" description="Acidic residues" evidence="8">
    <location>
        <begin position="381"/>
        <end position="390"/>
    </location>
</feature>
<dbReference type="GO" id="GO:0034457">
    <property type="term" value="C:Mpp10 complex"/>
    <property type="evidence" value="ECO:0007669"/>
    <property type="project" value="UniProtKB-UniRule"/>
</dbReference>
<feature type="compositionally biased region" description="Basic and acidic residues" evidence="8">
    <location>
        <begin position="432"/>
        <end position="445"/>
    </location>
</feature>
<feature type="region of interest" description="Disordered" evidence="8">
    <location>
        <begin position="201"/>
        <end position="361"/>
    </location>
</feature>
<feature type="compositionally biased region" description="Basic and acidic residues" evidence="8">
    <location>
        <begin position="229"/>
        <end position="239"/>
    </location>
</feature>
<evidence type="ECO:0000313" key="9">
    <source>
        <dbReference type="EMBL" id="KAF5390161.1"/>
    </source>
</evidence>
<evidence type="ECO:0000256" key="6">
    <source>
        <dbReference type="ARBA" id="ARBA00029455"/>
    </source>
</evidence>
<proteinExistence type="inferred from homology"/>
<feature type="compositionally biased region" description="Basic residues" evidence="8">
    <location>
        <begin position="682"/>
        <end position="693"/>
    </location>
</feature>
<feature type="compositionally biased region" description="Polar residues" evidence="8">
    <location>
        <begin position="283"/>
        <end position="297"/>
    </location>
</feature>
<evidence type="ECO:0000256" key="4">
    <source>
        <dbReference type="ARBA" id="ARBA00023242"/>
    </source>
</evidence>
<comment type="subcellular location">
    <subcellularLocation>
        <location evidence="1 7">Nucleus</location>
        <location evidence="1 7">Nucleolus</location>
    </subcellularLocation>
</comment>
<feature type="region of interest" description="Disordered" evidence="8">
    <location>
        <begin position="65"/>
        <end position="91"/>
    </location>
</feature>
<feature type="region of interest" description="Disordered" evidence="8">
    <location>
        <begin position="373"/>
        <end position="461"/>
    </location>
</feature>
<comment type="similarity">
    <text evidence="6 7">Belongs to the MPP10 family.</text>
</comment>
<keyword evidence="4 7" id="KW-0539">Nucleus</keyword>
<dbReference type="EMBL" id="JAACJN010000016">
    <property type="protein sequence ID" value="KAF5390161.1"/>
    <property type="molecule type" value="Genomic_DNA"/>
</dbReference>
<feature type="region of interest" description="Disordered" evidence="8">
    <location>
        <begin position="735"/>
        <end position="755"/>
    </location>
</feature>
<keyword evidence="10" id="KW-1185">Reference proteome</keyword>
<dbReference type="PANTHER" id="PTHR17039:SF0">
    <property type="entry name" value="U3 SMALL NUCLEOLAR RIBONUCLEOPROTEIN PROTEIN MPP10"/>
    <property type="match status" value="1"/>
</dbReference>
<reference evidence="9 10" key="1">
    <citation type="journal article" date="2020" name="ISME J.">
        <title>Uncovering the hidden diversity of litter-decomposition mechanisms in mushroom-forming fungi.</title>
        <authorList>
            <person name="Floudas D."/>
            <person name="Bentzer J."/>
            <person name="Ahren D."/>
            <person name="Johansson T."/>
            <person name="Persson P."/>
            <person name="Tunlid A."/>
        </authorList>
    </citation>
    <scope>NUCLEOTIDE SEQUENCE [LARGE SCALE GENOMIC DNA]</scope>
    <source>
        <strain evidence="9 10">CBS 406.79</strain>
    </source>
</reference>
<dbReference type="GO" id="GO:0032040">
    <property type="term" value="C:small-subunit processome"/>
    <property type="evidence" value="ECO:0007669"/>
    <property type="project" value="TreeGrafter"/>
</dbReference>
<organism evidence="9 10">
    <name type="scientific">Collybiopsis confluens</name>
    <dbReference type="NCBI Taxonomy" id="2823264"/>
    <lineage>
        <taxon>Eukaryota</taxon>
        <taxon>Fungi</taxon>
        <taxon>Dikarya</taxon>
        <taxon>Basidiomycota</taxon>
        <taxon>Agaricomycotina</taxon>
        <taxon>Agaricomycetes</taxon>
        <taxon>Agaricomycetidae</taxon>
        <taxon>Agaricales</taxon>
        <taxon>Marasmiineae</taxon>
        <taxon>Omphalotaceae</taxon>
        <taxon>Collybiopsis</taxon>
    </lineage>
</organism>
<evidence type="ECO:0000256" key="3">
    <source>
        <dbReference type="ARBA" id="ARBA00022552"/>
    </source>
</evidence>
<evidence type="ECO:0000256" key="1">
    <source>
        <dbReference type="ARBA" id="ARBA00004604"/>
    </source>
</evidence>
<keyword evidence="5 7" id="KW-0687">Ribonucleoprotein</keyword>
<dbReference type="GO" id="GO:0005732">
    <property type="term" value="C:sno(s)RNA-containing ribonucleoprotein complex"/>
    <property type="evidence" value="ECO:0007669"/>
    <property type="project" value="UniProtKB-UniRule"/>
</dbReference>